<dbReference type="Proteomes" id="UP000092952">
    <property type="component" value="Chromosome"/>
</dbReference>
<dbReference type="InterPro" id="IPR006139">
    <property type="entry name" value="D-isomer_2_OHA_DH_cat_dom"/>
</dbReference>
<evidence type="ECO:0000256" key="1">
    <source>
        <dbReference type="ARBA" id="ARBA00005854"/>
    </source>
</evidence>
<evidence type="ECO:0000259" key="5">
    <source>
        <dbReference type="Pfam" id="PF00389"/>
    </source>
</evidence>
<evidence type="ECO:0000313" key="7">
    <source>
        <dbReference type="EMBL" id="ANX03488.1"/>
    </source>
</evidence>
<dbReference type="InParanoid" id="A0A1B1YRQ1"/>
<proteinExistence type="inferred from homology"/>
<feature type="domain" description="D-isomer specific 2-hydroxyacid dehydrogenase NAD-binding" evidence="6">
    <location>
        <begin position="124"/>
        <end position="294"/>
    </location>
</feature>
<dbReference type="Pfam" id="PF00389">
    <property type="entry name" value="2-Hacid_dh"/>
    <property type="match status" value="1"/>
</dbReference>
<organism evidence="7 8">
    <name type="scientific">Immundisolibacter cernigliae</name>
    <dbReference type="NCBI Taxonomy" id="1810504"/>
    <lineage>
        <taxon>Bacteria</taxon>
        <taxon>Pseudomonadati</taxon>
        <taxon>Pseudomonadota</taxon>
        <taxon>Gammaproteobacteria</taxon>
        <taxon>Immundisolibacterales</taxon>
        <taxon>Immundisolibacteraceae</taxon>
        <taxon>Immundisolibacter</taxon>
    </lineage>
</organism>
<dbReference type="RefSeq" id="WP_068802985.1">
    <property type="nucleotide sequence ID" value="NZ_CP014671.1"/>
</dbReference>
<keyword evidence="3" id="KW-0520">NAD</keyword>
<dbReference type="SUPFAM" id="SSF51735">
    <property type="entry name" value="NAD(P)-binding Rossmann-fold domains"/>
    <property type="match status" value="1"/>
</dbReference>
<reference evidence="8" key="1">
    <citation type="submission" date="2016-03" db="EMBL/GenBank/DDBJ databases">
        <title>Complete genome sequence of Solimmundus cernigliae, representing a novel lineage of polycyclic aromatic hydrocarbon degraders within the Gammaproteobacteria.</title>
        <authorList>
            <person name="Singleton D.R."/>
            <person name="Dickey A.N."/>
            <person name="Scholl E.H."/>
            <person name="Wright F.A."/>
            <person name="Aitken M.D."/>
        </authorList>
    </citation>
    <scope>NUCLEOTIDE SEQUENCE [LARGE SCALE GENOMIC DNA]</scope>
    <source>
        <strain evidence="8">TR3.2</strain>
    </source>
</reference>
<dbReference type="GO" id="GO:0016616">
    <property type="term" value="F:oxidoreductase activity, acting on the CH-OH group of donors, NAD or NADP as acceptor"/>
    <property type="evidence" value="ECO:0007669"/>
    <property type="project" value="InterPro"/>
</dbReference>
<dbReference type="Pfam" id="PF02826">
    <property type="entry name" value="2-Hacid_dh_C"/>
    <property type="match status" value="1"/>
</dbReference>
<evidence type="ECO:0000256" key="2">
    <source>
        <dbReference type="ARBA" id="ARBA00023002"/>
    </source>
</evidence>
<protein>
    <recommendedName>
        <fullName evidence="9">Dehydrogenase</fullName>
    </recommendedName>
</protein>
<evidence type="ECO:0008006" key="9">
    <source>
        <dbReference type="Google" id="ProtNLM"/>
    </source>
</evidence>
<dbReference type="PANTHER" id="PTHR42789">
    <property type="entry name" value="D-ISOMER SPECIFIC 2-HYDROXYACID DEHYDROGENASE FAMILY PROTEIN (AFU_ORTHOLOGUE AFUA_6G10090)"/>
    <property type="match status" value="1"/>
</dbReference>
<gene>
    <name evidence="7" type="ORF">PG2T_04305</name>
</gene>
<accession>A0A1B1YRQ1</accession>
<dbReference type="Gene3D" id="3.40.50.720">
    <property type="entry name" value="NAD(P)-binding Rossmann-like Domain"/>
    <property type="match status" value="2"/>
</dbReference>
<evidence type="ECO:0000256" key="3">
    <source>
        <dbReference type="ARBA" id="ARBA00023027"/>
    </source>
</evidence>
<dbReference type="InterPro" id="IPR050857">
    <property type="entry name" value="D-2-hydroxyacid_DH"/>
</dbReference>
<comment type="similarity">
    <text evidence="1 4">Belongs to the D-isomer specific 2-hydroxyacid dehydrogenase family.</text>
</comment>
<dbReference type="PANTHER" id="PTHR42789:SF1">
    <property type="entry name" value="D-ISOMER SPECIFIC 2-HYDROXYACID DEHYDROGENASE FAMILY PROTEIN (AFU_ORTHOLOGUE AFUA_6G10090)"/>
    <property type="match status" value="1"/>
</dbReference>
<dbReference type="STRING" id="1810504.PG2T_04305"/>
<dbReference type="OrthoDB" id="9805416at2"/>
<sequence>MSKGVVFVSTDWISDVLADALGKLDCEIIRGPAATGPGFTVYNPADYERLFGRTDVIVASPITKIDRSIMEAAPRLRAIMSPVIGVESIDVDAATELGIIVGHGATPENFLGMSEATVLFIAALAMQMPFKQRLLAENAPRPRELTARSVRGRTIGLVGMGRIARGVVDRLQGWETEILYFDPYVPQDKAPAGAKKVELDELLKRSDFVSMHVTVTDQTRAMIGERELRLMKPTAYLVNTARGAALDEAAVYKVLKEGAIAGAALDAFVEEPLPMSSPLREFVGSDNVILTPHIIGHSYDVMASLPVAAKANVERVLRGEPPLYTKNPEAIERWKARVAKIG</sequence>
<feature type="domain" description="D-isomer specific 2-hydroxyacid dehydrogenase catalytic" evidence="5">
    <location>
        <begin position="50"/>
        <end position="104"/>
    </location>
</feature>
<keyword evidence="2 4" id="KW-0560">Oxidoreductase</keyword>
<evidence type="ECO:0000259" key="6">
    <source>
        <dbReference type="Pfam" id="PF02826"/>
    </source>
</evidence>
<dbReference type="GO" id="GO:0051287">
    <property type="term" value="F:NAD binding"/>
    <property type="evidence" value="ECO:0007669"/>
    <property type="project" value="InterPro"/>
</dbReference>
<dbReference type="SUPFAM" id="SSF52283">
    <property type="entry name" value="Formate/glycerate dehydrogenase catalytic domain-like"/>
    <property type="match status" value="1"/>
</dbReference>
<name>A0A1B1YRQ1_9GAMM</name>
<evidence type="ECO:0000313" key="8">
    <source>
        <dbReference type="Proteomes" id="UP000092952"/>
    </source>
</evidence>
<evidence type="ECO:0000256" key="4">
    <source>
        <dbReference type="RuleBase" id="RU003719"/>
    </source>
</evidence>
<dbReference type="InterPro" id="IPR036291">
    <property type="entry name" value="NAD(P)-bd_dom_sf"/>
</dbReference>
<keyword evidence="8" id="KW-1185">Reference proteome</keyword>
<dbReference type="EMBL" id="CP014671">
    <property type="protein sequence ID" value="ANX03488.1"/>
    <property type="molecule type" value="Genomic_DNA"/>
</dbReference>
<dbReference type="KEGG" id="gbi:PG2T_04305"/>
<dbReference type="AlphaFoldDB" id="A0A1B1YRQ1"/>
<dbReference type="InterPro" id="IPR006140">
    <property type="entry name" value="D-isomer_DH_NAD-bd"/>
</dbReference>